<gene>
    <name evidence="2" type="ORF">SAMN04487824_10280</name>
</gene>
<dbReference type="SUPFAM" id="SSF56507">
    <property type="entry name" value="Methionine synthase activation domain-like"/>
    <property type="match status" value="1"/>
</dbReference>
<protein>
    <submittedName>
        <fullName evidence="2">Vitamin B12 dependent methionine synthase, activation domain</fullName>
    </submittedName>
</protein>
<dbReference type="GO" id="GO:0008705">
    <property type="term" value="F:methionine synthase activity"/>
    <property type="evidence" value="ECO:0007669"/>
    <property type="project" value="InterPro"/>
</dbReference>
<feature type="domain" description="AdoMet activation" evidence="1">
    <location>
        <begin position="96"/>
        <end position="206"/>
    </location>
</feature>
<evidence type="ECO:0000259" key="1">
    <source>
        <dbReference type="Pfam" id="PF02965"/>
    </source>
</evidence>
<evidence type="ECO:0000313" key="3">
    <source>
        <dbReference type="Proteomes" id="UP000198528"/>
    </source>
</evidence>
<sequence length="241" mass="26125">MPVAPTLTSYQIDALDRNEVLRYLGYRGQEVTPELDDRLDEAIARCLAIGRARASIAVYRVAGREDLPDGTPQIALEDTALTLVGSSMRRHMAGARKVGVLAVTIGMGVERELKRLSLTDHLGQVLFDAAATTMVERAADAAESTLVGMAAREGLYTNFRFSPGYGDMPMQTQPMLLDALDARRRLGITLSPTLLMTPTKSVTAVVGMFDTPQPSTHASCADCFCRAFCNLRATTGRTCHD</sequence>
<dbReference type="EMBL" id="FMZL01000002">
    <property type="protein sequence ID" value="SDC03231.1"/>
    <property type="molecule type" value="Genomic_DNA"/>
</dbReference>
<dbReference type="RefSeq" id="WP_090844842.1">
    <property type="nucleotide sequence ID" value="NZ_FMZL01000002.1"/>
</dbReference>
<organism evidence="2 3">
    <name type="scientific">Parafannyhessea umbonata</name>
    <dbReference type="NCBI Taxonomy" id="604330"/>
    <lineage>
        <taxon>Bacteria</taxon>
        <taxon>Bacillati</taxon>
        <taxon>Actinomycetota</taxon>
        <taxon>Coriobacteriia</taxon>
        <taxon>Coriobacteriales</taxon>
        <taxon>Atopobiaceae</taxon>
        <taxon>Parafannyhessea</taxon>
    </lineage>
</organism>
<dbReference type="Pfam" id="PF02965">
    <property type="entry name" value="Met_synt_B12"/>
    <property type="match status" value="1"/>
</dbReference>
<dbReference type="Gene3D" id="3.40.109.40">
    <property type="match status" value="1"/>
</dbReference>
<dbReference type="AlphaFoldDB" id="A0A1G6I9T4"/>
<reference evidence="3" key="1">
    <citation type="submission" date="2016-10" db="EMBL/GenBank/DDBJ databases">
        <authorList>
            <person name="Varghese N."/>
            <person name="Submissions S."/>
        </authorList>
    </citation>
    <scope>NUCLEOTIDE SEQUENCE [LARGE SCALE GENOMIC DNA]</scope>
    <source>
        <strain evidence="3">DSM 22619</strain>
    </source>
</reference>
<evidence type="ECO:0000313" key="2">
    <source>
        <dbReference type="EMBL" id="SDC03231.1"/>
    </source>
</evidence>
<proteinExistence type="predicted"/>
<dbReference type="InterPro" id="IPR004223">
    <property type="entry name" value="VitB12-dep_Met_synth_activ_dom"/>
</dbReference>
<name>A0A1G6I9T4_9ACTN</name>
<dbReference type="InterPro" id="IPR037010">
    <property type="entry name" value="VitB12-dep_Met_synth_activ_sf"/>
</dbReference>
<dbReference type="Proteomes" id="UP000198528">
    <property type="component" value="Unassembled WGS sequence"/>
</dbReference>
<keyword evidence="3" id="KW-1185">Reference proteome</keyword>
<accession>A0A1G6I9T4</accession>
<dbReference type="STRING" id="604330.SAMN04489857_0253"/>